<feature type="compositionally biased region" description="Polar residues" evidence="1">
    <location>
        <begin position="1"/>
        <end position="18"/>
    </location>
</feature>
<proteinExistence type="predicted"/>
<evidence type="ECO:0000313" key="3">
    <source>
        <dbReference type="Proteomes" id="UP000681720"/>
    </source>
</evidence>
<dbReference type="Proteomes" id="UP000681720">
    <property type="component" value="Unassembled WGS sequence"/>
</dbReference>
<protein>
    <submittedName>
        <fullName evidence="2">Uncharacterized protein</fullName>
    </submittedName>
</protein>
<sequence length="72" mass="7956">AISANLLSIQEQNKNSNLGRRFSDRQVAPHRPASKHRSSSNPQMGGNTIDELLSRGDSEVAIQQQQDSINQK</sequence>
<accession>A0A8S3IYW9</accession>
<feature type="region of interest" description="Disordered" evidence="1">
    <location>
        <begin position="1"/>
        <end position="72"/>
    </location>
</feature>
<evidence type="ECO:0000256" key="1">
    <source>
        <dbReference type="SAM" id="MobiDB-lite"/>
    </source>
</evidence>
<name>A0A8S3IYW9_9BILA</name>
<reference evidence="2" key="1">
    <citation type="submission" date="2021-02" db="EMBL/GenBank/DDBJ databases">
        <authorList>
            <person name="Nowell W R."/>
        </authorList>
    </citation>
    <scope>NUCLEOTIDE SEQUENCE</scope>
</reference>
<feature type="compositionally biased region" description="Polar residues" evidence="1">
    <location>
        <begin position="61"/>
        <end position="72"/>
    </location>
</feature>
<organism evidence="2 3">
    <name type="scientific">Rotaria magnacalcarata</name>
    <dbReference type="NCBI Taxonomy" id="392030"/>
    <lineage>
        <taxon>Eukaryota</taxon>
        <taxon>Metazoa</taxon>
        <taxon>Spiralia</taxon>
        <taxon>Gnathifera</taxon>
        <taxon>Rotifera</taxon>
        <taxon>Eurotatoria</taxon>
        <taxon>Bdelloidea</taxon>
        <taxon>Philodinida</taxon>
        <taxon>Philodinidae</taxon>
        <taxon>Rotaria</taxon>
    </lineage>
</organism>
<feature type="non-terminal residue" evidence="2">
    <location>
        <position position="1"/>
    </location>
</feature>
<dbReference type="EMBL" id="CAJOBJ010350875">
    <property type="protein sequence ID" value="CAF5207988.1"/>
    <property type="molecule type" value="Genomic_DNA"/>
</dbReference>
<gene>
    <name evidence="2" type="ORF">GIL414_LOCUS78831</name>
</gene>
<comment type="caution">
    <text evidence="2">The sequence shown here is derived from an EMBL/GenBank/DDBJ whole genome shotgun (WGS) entry which is preliminary data.</text>
</comment>
<dbReference type="AlphaFoldDB" id="A0A8S3IYW9"/>
<evidence type="ECO:0000313" key="2">
    <source>
        <dbReference type="EMBL" id="CAF5207988.1"/>
    </source>
</evidence>